<dbReference type="Proteomes" id="UP000030764">
    <property type="component" value="Unassembled WGS sequence"/>
</dbReference>
<protein>
    <recommendedName>
        <fullName evidence="1">DUF5641 domain-containing protein</fullName>
    </recommendedName>
</protein>
<gene>
    <name evidence="2" type="ORF">M513_07756</name>
</gene>
<evidence type="ECO:0000313" key="3">
    <source>
        <dbReference type="Proteomes" id="UP000030764"/>
    </source>
</evidence>
<proteinExistence type="predicted"/>
<keyword evidence="3" id="KW-1185">Reference proteome</keyword>
<dbReference type="PANTHER" id="PTHR47331">
    <property type="entry name" value="PHD-TYPE DOMAIN-CONTAINING PROTEIN"/>
    <property type="match status" value="1"/>
</dbReference>
<name>A0A085M2A5_9BILA</name>
<evidence type="ECO:0000313" key="2">
    <source>
        <dbReference type="EMBL" id="KFD51351.1"/>
    </source>
</evidence>
<organism evidence="2 3">
    <name type="scientific">Trichuris suis</name>
    <name type="common">pig whipworm</name>
    <dbReference type="NCBI Taxonomy" id="68888"/>
    <lineage>
        <taxon>Eukaryota</taxon>
        <taxon>Metazoa</taxon>
        <taxon>Ecdysozoa</taxon>
        <taxon>Nematoda</taxon>
        <taxon>Enoplea</taxon>
        <taxon>Dorylaimia</taxon>
        <taxon>Trichinellida</taxon>
        <taxon>Trichuridae</taxon>
        <taxon>Trichuris</taxon>
    </lineage>
</organism>
<evidence type="ECO:0000259" key="1">
    <source>
        <dbReference type="Pfam" id="PF18701"/>
    </source>
</evidence>
<feature type="domain" description="DUF5641" evidence="1">
    <location>
        <begin position="73"/>
        <end position="146"/>
    </location>
</feature>
<dbReference type="InterPro" id="IPR040676">
    <property type="entry name" value="DUF5641"/>
</dbReference>
<dbReference type="AlphaFoldDB" id="A0A085M2A5"/>
<dbReference type="Pfam" id="PF18701">
    <property type="entry name" value="DUF5641"/>
    <property type="match status" value="1"/>
</dbReference>
<accession>A0A085M2A5</accession>
<dbReference type="EMBL" id="KL363240">
    <property type="protein sequence ID" value="KFD51351.1"/>
    <property type="molecule type" value="Genomic_DNA"/>
</dbReference>
<dbReference type="PANTHER" id="PTHR47331:SF5">
    <property type="entry name" value="RIBONUCLEASE H"/>
    <property type="match status" value="1"/>
</dbReference>
<sequence length="152" mass="17056">MHMNMLRFSRMDILREVSLPALNNVEDAIPELLGFIFFSRMETLTIFPFIYGLFSTADNGAHADTANNGVLLYITTLSGRKKWNVERDNPRVNDVVLVAEDNVPRHRWRLGIVAELLPGQDGLVRTVRVKTAAGVICLPTRKLHLLESASSP</sequence>
<reference evidence="2 3" key="1">
    <citation type="journal article" date="2014" name="Nat. Genet.">
        <title>Genome and transcriptome of the porcine whipworm Trichuris suis.</title>
        <authorList>
            <person name="Jex A.R."/>
            <person name="Nejsum P."/>
            <person name="Schwarz E.M."/>
            <person name="Hu L."/>
            <person name="Young N.D."/>
            <person name="Hall R.S."/>
            <person name="Korhonen P.K."/>
            <person name="Liao S."/>
            <person name="Thamsborg S."/>
            <person name="Xia J."/>
            <person name="Xu P."/>
            <person name="Wang S."/>
            <person name="Scheerlinck J.P."/>
            <person name="Hofmann A."/>
            <person name="Sternberg P.W."/>
            <person name="Wang J."/>
            <person name="Gasser R.B."/>
        </authorList>
    </citation>
    <scope>NUCLEOTIDE SEQUENCE [LARGE SCALE GENOMIC DNA]</scope>
    <source>
        <strain evidence="2">DCEP-RM93M</strain>
    </source>
</reference>